<organism evidence="1 2">
    <name type="scientific">Holothuria leucospilota</name>
    <name type="common">Black long sea cucumber</name>
    <name type="synonym">Mertensiothuria leucospilota</name>
    <dbReference type="NCBI Taxonomy" id="206669"/>
    <lineage>
        <taxon>Eukaryota</taxon>
        <taxon>Metazoa</taxon>
        <taxon>Echinodermata</taxon>
        <taxon>Eleutherozoa</taxon>
        <taxon>Echinozoa</taxon>
        <taxon>Holothuroidea</taxon>
        <taxon>Aspidochirotacea</taxon>
        <taxon>Aspidochirotida</taxon>
        <taxon>Holothuriidae</taxon>
        <taxon>Holothuria</taxon>
    </lineage>
</organism>
<accession>A0A9Q1C991</accession>
<dbReference type="AlphaFoldDB" id="A0A9Q1C991"/>
<protein>
    <submittedName>
        <fullName evidence="1">Uncharacterized protein</fullName>
    </submittedName>
</protein>
<dbReference type="EMBL" id="JAIZAY010000006">
    <property type="protein sequence ID" value="KAJ8040371.1"/>
    <property type="molecule type" value="Genomic_DNA"/>
</dbReference>
<evidence type="ECO:0000313" key="1">
    <source>
        <dbReference type="EMBL" id="KAJ8040371.1"/>
    </source>
</evidence>
<evidence type="ECO:0000313" key="2">
    <source>
        <dbReference type="Proteomes" id="UP001152320"/>
    </source>
</evidence>
<sequence length="68" mass="7579">MSSSRKHLSTDAPETALQCLITSRIDYCSTLLGGIAKNQIRRLQKMQNKAACLVLKTSRPNHVTPLLR</sequence>
<keyword evidence="2" id="KW-1185">Reference proteome</keyword>
<reference evidence="1" key="1">
    <citation type="submission" date="2021-10" db="EMBL/GenBank/DDBJ databases">
        <title>Tropical sea cucumber genome reveals ecological adaptation and Cuvierian tubules defense mechanism.</title>
        <authorList>
            <person name="Chen T."/>
        </authorList>
    </citation>
    <scope>NUCLEOTIDE SEQUENCE</scope>
    <source>
        <strain evidence="1">Nanhai2018</strain>
        <tissue evidence="1">Muscle</tissue>
    </source>
</reference>
<dbReference type="OrthoDB" id="6155763at2759"/>
<name>A0A9Q1C991_HOLLE</name>
<proteinExistence type="predicted"/>
<gene>
    <name evidence="1" type="ORF">HOLleu_14637</name>
</gene>
<comment type="caution">
    <text evidence="1">The sequence shown here is derived from an EMBL/GenBank/DDBJ whole genome shotgun (WGS) entry which is preliminary data.</text>
</comment>
<dbReference type="Proteomes" id="UP001152320">
    <property type="component" value="Chromosome 6"/>
</dbReference>